<protein>
    <recommendedName>
        <fullName evidence="1">DUF6998 domain-containing protein</fullName>
    </recommendedName>
</protein>
<dbReference type="Proteomes" id="UP000275281">
    <property type="component" value="Unassembled WGS sequence"/>
</dbReference>
<proteinExistence type="predicted"/>
<dbReference type="OrthoDB" id="7221045at2"/>
<dbReference type="EMBL" id="RPOK01000001">
    <property type="protein sequence ID" value="RPJ68201.1"/>
    <property type="molecule type" value="Genomic_DNA"/>
</dbReference>
<evidence type="ECO:0000259" key="1">
    <source>
        <dbReference type="Pfam" id="PF22522"/>
    </source>
</evidence>
<name>A0A3N5YQ87_9ALTE</name>
<dbReference type="Pfam" id="PF22522">
    <property type="entry name" value="DUF6998"/>
    <property type="match status" value="1"/>
</dbReference>
<dbReference type="RefSeq" id="WP_124026203.1">
    <property type="nucleotide sequence ID" value="NZ_JBHRSN010000005.1"/>
</dbReference>
<sequence>MALTQIQIIQSLGEAMSWLDKELSWGVPITELTHLSGRIGELYAALLTNGQMAVDVNQKGYDVVSASGERISVKTTGRAGSSGQVSFNSRTLNEVDRIMIFKINIEEMQIETLFDGTTEEARELMFQPSSDAACKIAMSKLVQPKIVKRKLESVQQVTWKEYTITELENGTIEVTKSEELQTPTKPYLREIAEALSISITNTNGNPLNTRQLGTSIIRTIGSR</sequence>
<organism evidence="2 3">
    <name type="scientific">Alteromonas sediminis</name>
    <dbReference type="NCBI Taxonomy" id="2259342"/>
    <lineage>
        <taxon>Bacteria</taxon>
        <taxon>Pseudomonadati</taxon>
        <taxon>Pseudomonadota</taxon>
        <taxon>Gammaproteobacteria</taxon>
        <taxon>Alteromonadales</taxon>
        <taxon>Alteromonadaceae</taxon>
        <taxon>Alteromonas/Salinimonas group</taxon>
        <taxon>Alteromonas</taxon>
    </lineage>
</organism>
<dbReference type="InterPro" id="IPR054267">
    <property type="entry name" value="DUF6998"/>
</dbReference>
<gene>
    <name evidence="2" type="ORF">DRW07_01985</name>
</gene>
<reference evidence="2 3" key="1">
    <citation type="submission" date="2018-11" db="EMBL/GenBank/DDBJ databases">
        <authorList>
            <person name="Ye M.-Q."/>
            <person name="Du Z.-J."/>
        </authorList>
    </citation>
    <scope>NUCLEOTIDE SEQUENCE [LARGE SCALE GENOMIC DNA]</scope>
    <source>
        <strain evidence="2 3">U0105</strain>
    </source>
</reference>
<dbReference type="AlphaFoldDB" id="A0A3N5YQ87"/>
<feature type="domain" description="DUF6998" evidence="1">
    <location>
        <begin position="11"/>
        <end position="142"/>
    </location>
</feature>
<keyword evidence="3" id="KW-1185">Reference proteome</keyword>
<evidence type="ECO:0000313" key="3">
    <source>
        <dbReference type="Proteomes" id="UP000275281"/>
    </source>
</evidence>
<evidence type="ECO:0000313" key="2">
    <source>
        <dbReference type="EMBL" id="RPJ68201.1"/>
    </source>
</evidence>
<comment type="caution">
    <text evidence="2">The sequence shown here is derived from an EMBL/GenBank/DDBJ whole genome shotgun (WGS) entry which is preliminary data.</text>
</comment>
<accession>A0A3N5YQ87</accession>